<evidence type="ECO:0000313" key="1">
    <source>
        <dbReference type="EMBL" id="MCQ4041989.1"/>
    </source>
</evidence>
<protein>
    <submittedName>
        <fullName evidence="1">Uncharacterized protein</fullName>
    </submittedName>
</protein>
<sequence length="53" mass="5711">MSTRNGEEEVKAVRDGRYDSGGPVVVLVFKSGRRMRVHAAEQVKVVPGGKGGR</sequence>
<reference evidence="1 2" key="1">
    <citation type="submission" date="2022-06" db="EMBL/GenBank/DDBJ databases">
        <title>Draft genome sequence of type strain Streptomyces rubrisoli DSM 42083.</title>
        <authorList>
            <person name="Duangmal K."/>
            <person name="Klaysubun C."/>
        </authorList>
    </citation>
    <scope>NUCLEOTIDE SEQUENCE [LARGE SCALE GENOMIC DNA]</scope>
    <source>
        <strain evidence="1 2">DSM 42083</strain>
    </source>
</reference>
<dbReference type="RefSeq" id="WP_255925998.1">
    <property type="nucleotide sequence ID" value="NZ_JANFNH010000005.1"/>
</dbReference>
<dbReference type="Proteomes" id="UP001206206">
    <property type="component" value="Unassembled WGS sequence"/>
</dbReference>
<keyword evidence="2" id="KW-1185">Reference proteome</keyword>
<evidence type="ECO:0000313" key="2">
    <source>
        <dbReference type="Proteomes" id="UP001206206"/>
    </source>
</evidence>
<name>A0ABT1P9F2_9ACTN</name>
<proteinExistence type="predicted"/>
<organism evidence="1 2">
    <name type="scientific">Streptantibioticus rubrisoli</name>
    <dbReference type="NCBI Taxonomy" id="1387313"/>
    <lineage>
        <taxon>Bacteria</taxon>
        <taxon>Bacillati</taxon>
        <taxon>Actinomycetota</taxon>
        <taxon>Actinomycetes</taxon>
        <taxon>Kitasatosporales</taxon>
        <taxon>Streptomycetaceae</taxon>
        <taxon>Streptantibioticus</taxon>
    </lineage>
</organism>
<gene>
    <name evidence="1" type="ORF">NON19_08055</name>
</gene>
<accession>A0ABT1P9F2</accession>
<dbReference type="EMBL" id="JANFNH010000005">
    <property type="protein sequence ID" value="MCQ4041989.1"/>
    <property type="molecule type" value="Genomic_DNA"/>
</dbReference>
<comment type="caution">
    <text evidence="1">The sequence shown here is derived from an EMBL/GenBank/DDBJ whole genome shotgun (WGS) entry which is preliminary data.</text>
</comment>